<dbReference type="EMBL" id="BARS01013486">
    <property type="protein sequence ID" value="GAF97247.1"/>
    <property type="molecule type" value="Genomic_DNA"/>
</dbReference>
<protein>
    <recommendedName>
        <fullName evidence="1">FAD dependent oxidoreductase domain-containing protein</fullName>
    </recommendedName>
</protein>
<comment type="caution">
    <text evidence="2">The sequence shown here is derived from an EMBL/GenBank/DDBJ whole genome shotgun (WGS) entry which is preliminary data.</text>
</comment>
<dbReference type="Gene3D" id="3.30.9.10">
    <property type="entry name" value="D-Amino Acid Oxidase, subunit A, domain 2"/>
    <property type="match status" value="1"/>
</dbReference>
<dbReference type="InterPro" id="IPR006076">
    <property type="entry name" value="FAD-dep_OxRdtase"/>
</dbReference>
<feature type="domain" description="FAD dependent oxidoreductase" evidence="1">
    <location>
        <begin position="17"/>
        <end position="119"/>
    </location>
</feature>
<sequence length="146" mass="16165">RHHMIFGTFSESHSQDIAPTAHGNIILGIHYEKPRHKGDTQVSREAIRRVMELGQDLIPELSEKDIITSFSGILADNNMKKNNDFFIAPSERAPGVIHVMVGAPGLTAAPAISELVTELLFDAGMDVKEKNNFQKSRVGWSRFQAA</sequence>
<dbReference type="PANTHER" id="PTHR42720">
    <property type="entry name" value="GLYCEROL-3-PHOSPHATE DEHYDROGENASE"/>
    <property type="match status" value="1"/>
</dbReference>
<dbReference type="AlphaFoldDB" id="X0UA69"/>
<evidence type="ECO:0000259" key="1">
    <source>
        <dbReference type="Pfam" id="PF01266"/>
    </source>
</evidence>
<dbReference type="InterPro" id="IPR052745">
    <property type="entry name" value="G3P_Oxidase/Oxidoreductase"/>
</dbReference>
<dbReference type="InterPro" id="IPR036188">
    <property type="entry name" value="FAD/NAD-bd_sf"/>
</dbReference>
<accession>X0UA69</accession>
<dbReference type="Gene3D" id="3.50.50.60">
    <property type="entry name" value="FAD/NAD(P)-binding domain"/>
    <property type="match status" value="1"/>
</dbReference>
<evidence type="ECO:0000313" key="2">
    <source>
        <dbReference type="EMBL" id="GAF97247.1"/>
    </source>
</evidence>
<feature type="non-terminal residue" evidence="2">
    <location>
        <position position="146"/>
    </location>
</feature>
<gene>
    <name evidence="2" type="ORF">S01H1_23386</name>
</gene>
<dbReference type="Pfam" id="PF01266">
    <property type="entry name" value="DAO"/>
    <property type="match status" value="1"/>
</dbReference>
<feature type="non-terminal residue" evidence="2">
    <location>
        <position position="1"/>
    </location>
</feature>
<proteinExistence type="predicted"/>
<dbReference type="PANTHER" id="PTHR42720:SF1">
    <property type="entry name" value="GLYCEROL 3-PHOSPHATE OXIDASE"/>
    <property type="match status" value="1"/>
</dbReference>
<organism evidence="2">
    <name type="scientific">marine sediment metagenome</name>
    <dbReference type="NCBI Taxonomy" id="412755"/>
    <lineage>
        <taxon>unclassified sequences</taxon>
        <taxon>metagenomes</taxon>
        <taxon>ecological metagenomes</taxon>
    </lineage>
</organism>
<reference evidence="2" key="1">
    <citation type="journal article" date="2014" name="Front. Microbiol.">
        <title>High frequency of phylogenetically diverse reductive dehalogenase-homologous genes in deep subseafloor sedimentary metagenomes.</title>
        <authorList>
            <person name="Kawai M."/>
            <person name="Futagami T."/>
            <person name="Toyoda A."/>
            <person name="Takaki Y."/>
            <person name="Nishi S."/>
            <person name="Hori S."/>
            <person name="Arai W."/>
            <person name="Tsubouchi T."/>
            <person name="Morono Y."/>
            <person name="Uchiyama I."/>
            <person name="Ito T."/>
            <person name="Fujiyama A."/>
            <person name="Inagaki F."/>
            <person name="Takami H."/>
        </authorList>
    </citation>
    <scope>NUCLEOTIDE SEQUENCE</scope>
    <source>
        <strain evidence="2">Expedition CK06-06</strain>
    </source>
</reference>
<name>X0UA69_9ZZZZ</name>